<dbReference type="KEGG" id="maq:Maqu_4220"/>
<dbReference type="EMBL" id="CP000515">
    <property type="protein sequence ID" value="ABM21071.1"/>
    <property type="molecule type" value="Genomic_DNA"/>
</dbReference>
<evidence type="ECO:0000256" key="1">
    <source>
        <dbReference type="SAM" id="MobiDB-lite"/>
    </source>
</evidence>
<reference evidence="3" key="1">
    <citation type="journal article" date="2011" name="Appl. Environ. Microbiol.">
        <title>Genomic potential of Marinobacter aquaeolei, a biogeochemical 'opportunitroph'.</title>
        <authorList>
            <person name="Singer E."/>
            <person name="Webb E.A."/>
            <person name="Nelson W.C."/>
            <person name="Heidelberg J.F."/>
            <person name="Ivanova N."/>
            <person name="Pati A."/>
            <person name="Edwards K.J."/>
        </authorList>
    </citation>
    <scope>NUCLEOTIDE SEQUENCE [LARGE SCALE GENOMIC DNA]</scope>
    <source>
        <strain evidence="3">ATCC 700491 / DSM 11845 / VT8</strain>
    </source>
</reference>
<proteinExistence type="predicted"/>
<geneLocation type="plasmid" evidence="2 3">
    <name>pMAQU01</name>
</geneLocation>
<accession>A1U7V2</accession>
<feature type="region of interest" description="Disordered" evidence="1">
    <location>
        <begin position="1"/>
        <end position="27"/>
    </location>
</feature>
<sequence>MGFGCCSAENDAMGKSGGHKVTADKSGKEIQDEYERLAREQLDLNSEWRLGTIATALPIGLEDKIDDLDSDGELCDSERWQELTTHSAPLAWLPKGVIQVTMVSGSGSDRQQKAGFILTESYRR</sequence>
<dbReference type="AlphaFoldDB" id="A1U7V2"/>
<evidence type="ECO:0000313" key="3">
    <source>
        <dbReference type="Proteomes" id="UP000000998"/>
    </source>
</evidence>
<protein>
    <submittedName>
        <fullName evidence="2">Uncharacterized protein</fullName>
    </submittedName>
</protein>
<organism evidence="2 3">
    <name type="scientific">Marinobacter nauticus (strain ATCC 700491 / DSM 11845 / VT8)</name>
    <name type="common">Marinobacter aquaeolei</name>
    <dbReference type="NCBI Taxonomy" id="351348"/>
    <lineage>
        <taxon>Bacteria</taxon>
        <taxon>Pseudomonadati</taxon>
        <taxon>Pseudomonadota</taxon>
        <taxon>Gammaproteobacteria</taxon>
        <taxon>Pseudomonadales</taxon>
        <taxon>Marinobacteraceae</taxon>
        <taxon>Marinobacter</taxon>
    </lineage>
</organism>
<name>A1U7V2_MARN8</name>
<evidence type="ECO:0000313" key="2">
    <source>
        <dbReference type="EMBL" id="ABM21071.1"/>
    </source>
</evidence>
<keyword evidence="2" id="KW-0614">Plasmid</keyword>
<gene>
    <name evidence="2" type="ordered locus">Maqu_4220</name>
</gene>
<dbReference type="Proteomes" id="UP000000998">
    <property type="component" value="Plasmid pMAQU01"/>
</dbReference>
<dbReference type="HOGENOM" id="CLU_2246770_0_0_6"/>